<reference evidence="4" key="1">
    <citation type="submission" date="2010-05" db="EMBL/GenBank/DDBJ databases">
        <title>The genome sequence of Magnaporthe poae strain ATCC 64411.</title>
        <authorList>
            <person name="Ma L.-J."/>
            <person name="Dead R."/>
            <person name="Young S."/>
            <person name="Zeng Q."/>
            <person name="Koehrsen M."/>
            <person name="Alvarado L."/>
            <person name="Berlin A."/>
            <person name="Chapman S.B."/>
            <person name="Chen Z."/>
            <person name="Freedman E."/>
            <person name="Gellesch M."/>
            <person name="Goldberg J."/>
            <person name="Griggs A."/>
            <person name="Gujja S."/>
            <person name="Heilman E.R."/>
            <person name="Heiman D."/>
            <person name="Hepburn T."/>
            <person name="Howarth C."/>
            <person name="Jen D."/>
            <person name="Larson L."/>
            <person name="Mehta T."/>
            <person name="Neiman D."/>
            <person name="Pearson M."/>
            <person name="Roberts A."/>
            <person name="Saif S."/>
            <person name="Shea T."/>
            <person name="Shenoy N."/>
            <person name="Sisk P."/>
            <person name="Stolte C."/>
            <person name="Sykes S."/>
            <person name="Walk T."/>
            <person name="White J."/>
            <person name="Yandava C."/>
            <person name="Haas B."/>
            <person name="Nusbaum C."/>
            <person name="Birren B."/>
        </authorList>
    </citation>
    <scope>NUCLEOTIDE SEQUENCE [LARGE SCALE GENOMIC DNA]</scope>
    <source>
        <strain evidence="4">ATCC 64411 / 73-15</strain>
    </source>
</reference>
<gene>
    <name evidence="2" type="ORF">MAPG_01928</name>
</gene>
<evidence type="ECO:0000313" key="2">
    <source>
        <dbReference type="EMBL" id="KLU82860.1"/>
    </source>
</evidence>
<reference evidence="3" key="4">
    <citation type="journal article" date="2015" name="G3 (Bethesda)">
        <title>Genome sequences of three phytopathogenic species of the Magnaporthaceae family of fungi.</title>
        <authorList>
            <person name="Okagaki L.H."/>
            <person name="Nunes C.C."/>
            <person name="Sailsbery J."/>
            <person name="Clay B."/>
            <person name="Brown D."/>
            <person name="John T."/>
            <person name="Oh Y."/>
            <person name="Young N."/>
            <person name="Fitzgerald M."/>
            <person name="Haas B.J."/>
            <person name="Zeng Q."/>
            <person name="Young S."/>
            <person name="Adiconis X."/>
            <person name="Fan L."/>
            <person name="Levin J.Z."/>
            <person name="Mitchell T.K."/>
            <person name="Okubara P.A."/>
            <person name="Farman M.L."/>
            <person name="Kohn L.M."/>
            <person name="Birren B."/>
            <person name="Ma L.-J."/>
            <person name="Dean R.A."/>
        </authorList>
    </citation>
    <scope>NUCLEOTIDE SEQUENCE</scope>
    <source>
        <strain evidence="3">ATCC 64411 / 73-15</strain>
    </source>
</reference>
<evidence type="ECO:0000313" key="3">
    <source>
        <dbReference type="EnsemblFungi" id="MAPG_01928T0"/>
    </source>
</evidence>
<evidence type="ECO:0000313" key="4">
    <source>
        <dbReference type="Proteomes" id="UP000011715"/>
    </source>
</evidence>
<sequence length="137" mass="14656">MADAHQPEDEDGSQVGADGSSSSATMAAIARRRRKASTDKDAARLVYKALNGSLVHKRRLQTPVVLADGTVSFPGTGISPCILSTVEVGHTVDRDLVRSVMDYLLDPRYVKADGEIAIWTSTALRHLIGDHSGRTLG</sequence>
<feature type="region of interest" description="Disordered" evidence="1">
    <location>
        <begin position="1"/>
        <end position="40"/>
    </location>
</feature>
<protein>
    <submittedName>
        <fullName evidence="2 3">Uncharacterized protein</fullName>
    </submittedName>
</protein>
<reference evidence="3" key="5">
    <citation type="submission" date="2015-06" db="UniProtKB">
        <authorList>
            <consortium name="EnsemblFungi"/>
        </authorList>
    </citation>
    <scope>IDENTIFICATION</scope>
    <source>
        <strain evidence="3">ATCC 64411</strain>
    </source>
</reference>
<dbReference type="EMBL" id="GL876967">
    <property type="protein sequence ID" value="KLU82860.1"/>
    <property type="molecule type" value="Genomic_DNA"/>
</dbReference>
<dbReference type="VEuPathDB" id="FungiDB:MAPG_01928"/>
<accession>A0A0C4DPZ7</accession>
<evidence type="ECO:0000256" key="1">
    <source>
        <dbReference type="SAM" id="MobiDB-lite"/>
    </source>
</evidence>
<name>A0A0C4DPZ7_MAGP6</name>
<dbReference type="EnsemblFungi" id="MAPG_01928T0">
    <property type="protein sequence ID" value="MAPG_01928T0"/>
    <property type="gene ID" value="MAPG_01928"/>
</dbReference>
<reference evidence="2" key="3">
    <citation type="submission" date="2011-03" db="EMBL/GenBank/DDBJ databases">
        <title>Annotation of Magnaporthe poae ATCC 64411.</title>
        <authorList>
            <person name="Ma L.-J."/>
            <person name="Dead R."/>
            <person name="Young S.K."/>
            <person name="Zeng Q."/>
            <person name="Gargeya S."/>
            <person name="Fitzgerald M."/>
            <person name="Haas B."/>
            <person name="Abouelleil A."/>
            <person name="Alvarado L."/>
            <person name="Arachchi H.M."/>
            <person name="Berlin A."/>
            <person name="Brown A."/>
            <person name="Chapman S.B."/>
            <person name="Chen Z."/>
            <person name="Dunbar C."/>
            <person name="Freedman E."/>
            <person name="Gearin G."/>
            <person name="Gellesch M."/>
            <person name="Goldberg J."/>
            <person name="Griggs A."/>
            <person name="Gujja S."/>
            <person name="Heiman D."/>
            <person name="Howarth C."/>
            <person name="Larson L."/>
            <person name="Lui A."/>
            <person name="MacDonald P.J.P."/>
            <person name="Mehta T."/>
            <person name="Montmayeur A."/>
            <person name="Murphy C."/>
            <person name="Neiman D."/>
            <person name="Pearson M."/>
            <person name="Priest M."/>
            <person name="Roberts A."/>
            <person name="Saif S."/>
            <person name="Shea T."/>
            <person name="Shenoy N."/>
            <person name="Sisk P."/>
            <person name="Stolte C."/>
            <person name="Sykes S."/>
            <person name="Yandava C."/>
            <person name="Wortman J."/>
            <person name="Nusbaum C."/>
            <person name="Birren B."/>
        </authorList>
    </citation>
    <scope>NUCLEOTIDE SEQUENCE</scope>
    <source>
        <strain evidence="2">ATCC 64411</strain>
    </source>
</reference>
<dbReference type="AlphaFoldDB" id="A0A0C4DPZ7"/>
<proteinExistence type="predicted"/>
<dbReference type="EMBL" id="ADBL01000482">
    <property type="status" value="NOT_ANNOTATED_CDS"/>
    <property type="molecule type" value="Genomic_DNA"/>
</dbReference>
<keyword evidence="4" id="KW-1185">Reference proteome</keyword>
<organism evidence="3 4">
    <name type="scientific">Magnaporthiopsis poae (strain ATCC 64411 / 73-15)</name>
    <name type="common">Kentucky bluegrass fungus</name>
    <name type="synonym">Magnaporthe poae</name>
    <dbReference type="NCBI Taxonomy" id="644358"/>
    <lineage>
        <taxon>Eukaryota</taxon>
        <taxon>Fungi</taxon>
        <taxon>Dikarya</taxon>
        <taxon>Ascomycota</taxon>
        <taxon>Pezizomycotina</taxon>
        <taxon>Sordariomycetes</taxon>
        <taxon>Sordariomycetidae</taxon>
        <taxon>Magnaporthales</taxon>
        <taxon>Magnaporthaceae</taxon>
        <taxon>Magnaporthiopsis</taxon>
    </lineage>
</organism>
<reference evidence="2" key="2">
    <citation type="submission" date="2010-05" db="EMBL/GenBank/DDBJ databases">
        <title>The Genome Sequence of Magnaporthe poae strain ATCC 64411.</title>
        <authorList>
            <consortium name="The Broad Institute Genome Sequencing Platform"/>
            <consortium name="Broad Institute Genome Sequencing Center for Infectious Disease"/>
            <person name="Ma L.-J."/>
            <person name="Dead R."/>
            <person name="Young S."/>
            <person name="Zeng Q."/>
            <person name="Koehrsen M."/>
            <person name="Alvarado L."/>
            <person name="Berlin A."/>
            <person name="Chapman S.B."/>
            <person name="Chen Z."/>
            <person name="Freedman E."/>
            <person name="Gellesch M."/>
            <person name="Goldberg J."/>
            <person name="Griggs A."/>
            <person name="Gujja S."/>
            <person name="Heilman E.R."/>
            <person name="Heiman D."/>
            <person name="Hepburn T."/>
            <person name="Howarth C."/>
            <person name="Jen D."/>
            <person name="Larson L."/>
            <person name="Mehta T."/>
            <person name="Neiman D."/>
            <person name="Pearson M."/>
            <person name="Roberts A."/>
            <person name="Saif S."/>
            <person name="Shea T."/>
            <person name="Shenoy N."/>
            <person name="Sisk P."/>
            <person name="Stolte C."/>
            <person name="Sykes S."/>
            <person name="Walk T."/>
            <person name="White J."/>
            <person name="Yandava C."/>
            <person name="Haas B."/>
            <person name="Nusbaum C."/>
            <person name="Birren B."/>
        </authorList>
    </citation>
    <scope>NUCLEOTIDE SEQUENCE</scope>
    <source>
        <strain evidence="2">ATCC 64411</strain>
    </source>
</reference>
<dbReference type="Proteomes" id="UP000011715">
    <property type="component" value="Unassembled WGS sequence"/>
</dbReference>